<keyword evidence="2" id="KW-0732">Signal</keyword>
<dbReference type="Proteomes" id="UP000824469">
    <property type="component" value="Unassembled WGS sequence"/>
</dbReference>
<keyword evidence="4" id="KW-1185">Reference proteome</keyword>
<comment type="caution">
    <text evidence="3">The sequence shown here is derived from an EMBL/GenBank/DDBJ whole genome shotgun (WGS) entry which is preliminary data.</text>
</comment>
<feature type="chain" id="PRO_5041209946" evidence="2">
    <location>
        <begin position="23"/>
        <end position="270"/>
    </location>
</feature>
<dbReference type="AlphaFoldDB" id="A0AA38FHC5"/>
<dbReference type="EMBL" id="JAHRHJ020000009">
    <property type="protein sequence ID" value="KAH9302888.1"/>
    <property type="molecule type" value="Genomic_DNA"/>
</dbReference>
<gene>
    <name evidence="3" type="ORF">KI387_014471</name>
</gene>
<proteinExistence type="predicted"/>
<feature type="non-terminal residue" evidence="3">
    <location>
        <position position="1"/>
    </location>
</feature>
<reference evidence="3 4" key="1">
    <citation type="journal article" date="2021" name="Nat. Plants">
        <title>The Taxus genome provides insights into paclitaxel biosynthesis.</title>
        <authorList>
            <person name="Xiong X."/>
            <person name="Gou J."/>
            <person name="Liao Q."/>
            <person name="Li Y."/>
            <person name="Zhou Q."/>
            <person name="Bi G."/>
            <person name="Li C."/>
            <person name="Du R."/>
            <person name="Wang X."/>
            <person name="Sun T."/>
            <person name="Guo L."/>
            <person name="Liang H."/>
            <person name="Lu P."/>
            <person name="Wu Y."/>
            <person name="Zhang Z."/>
            <person name="Ro D.K."/>
            <person name="Shang Y."/>
            <person name="Huang S."/>
            <person name="Yan J."/>
        </authorList>
    </citation>
    <scope>NUCLEOTIDE SEQUENCE [LARGE SCALE GENOMIC DNA]</scope>
    <source>
        <strain evidence="3">Ta-2019</strain>
    </source>
</reference>
<organism evidence="3 4">
    <name type="scientific">Taxus chinensis</name>
    <name type="common">Chinese yew</name>
    <name type="synonym">Taxus wallichiana var. chinensis</name>
    <dbReference type="NCBI Taxonomy" id="29808"/>
    <lineage>
        <taxon>Eukaryota</taxon>
        <taxon>Viridiplantae</taxon>
        <taxon>Streptophyta</taxon>
        <taxon>Embryophyta</taxon>
        <taxon>Tracheophyta</taxon>
        <taxon>Spermatophyta</taxon>
        <taxon>Pinopsida</taxon>
        <taxon>Pinidae</taxon>
        <taxon>Conifers II</taxon>
        <taxon>Cupressales</taxon>
        <taxon>Taxaceae</taxon>
        <taxon>Taxus</taxon>
    </lineage>
</organism>
<feature type="region of interest" description="Disordered" evidence="1">
    <location>
        <begin position="241"/>
        <end position="270"/>
    </location>
</feature>
<evidence type="ECO:0000313" key="4">
    <source>
        <dbReference type="Proteomes" id="UP000824469"/>
    </source>
</evidence>
<evidence type="ECO:0000256" key="2">
    <source>
        <dbReference type="SAM" id="SignalP"/>
    </source>
</evidence>
<protein>
    <submittedName>
        <fullName evidence="3">Uncharacterized protein</fullName>
    </submittedName>
</protein>
<feature type="compositionally biased region" description="Polar residues" evidence="1">
    <location>
        <begin position="255"/>
        <end position="270"/>
    </location>
</feature>
<name>A0AA38FHC5_TAXCH</name>
<evidence type="ECO:0000313" key="3">
    <source>
        <dbReference type="EMBL" id="KAH9302888.1"/>
    </source>
</evidence>
<feature type="signal peptide" evidence="2">
    <location>
        <begin position="1"/>
        <end position="22"/>
    </location>
</feature>
<accession>A0AA38FHC5</accession>
<evidence type="ECO:0000256" key="1">
    <source>
        <dbReference type="SAM" id="MobiDB-lite"/>
    </source>
</evidence>
<sequence length="270" mass="29353">MPFYGILPTSLVIFHLPLCVSLQYLKQNAGSSFCMDGMVGATLASETALNISTPACTKKETCIERTLKSAEKEPSLRIGSSLLSIVKQEKVDSSYYAKFSSLHDIDNDNNEGNKAFHRDIPSSESNIDTGPLACVVCGVLGFASMAIIQPCQEAASIFFSTNYEIGQNYFVTDGAAATNSEKHFMEYKNGLNSKIVQLNQHGDGSGYKNTYACQHVAENMDLVDVKAVALRESLEPVEKSSVLFSESTNRKESLESSIPNDTCTPNDLSV</sequence>